<keyword evidence="1" id="KW-1133">Transmembrane helix</keyword>
<dbReference type="Proteomes" id="UP000053732">
    <property type="component" value="Unassembled WGS sequence"/>
</dbReference>
<dbReference type="SMR" id="A0A0G4PEG9"/>
<dbReference type="EMBL" id="HG793145">
    <property type="protein sequence ID" value="CRL24722.1"/>
    <property type="molecule type" value="Genomic_DNA"/>
</dbReference>
<dbReference type="InterPro" id="IPR001087">
    <property type="entry name" value="GDSL"/>
</dbReference>
<dbReference type="STRING" id="1429867.A0A0G4PEG9"/>
<keyword evidence="1" id="KW-0812">Transmembrane</keyword>
<dbReference type="AlphaFoldDB" id="A0A0G4PEG9"/>
<evidence type="ECO:0000313" key="3">
    <source>
        <dbReference type="Proteomes" id="UP000053732"/>
    </source>
</evidence>
<organism evidence="2 3">
    <name type="scientific">Penicillium camemberti (strain FM 013)</name>
    <dbReference type="NCBI Taxonomy" id="1429867"/>
    <lineage>
        <taxon>Eukaryota</taxon>
        <taxon>Fungi</taxon>
        <taxon>Dikarya</taxon>
        <taxon>Ascomycota</taxon>
        <taxon>Pezizomycotina</taxon>
        <taxon>Eurotiomycetes</taxon>
        <taxon>Eurotiomycetidae</taxon>
        <taxon>Eurotiales</taxon>
        <taxon>Aspergillaceae</taxon>
        <taxon>Penicillium</taxon>
    </lineage>
</organism>
<evidence type="ECO:0000313" key="2">
    <source>
        <dbReference type="EMBL" id="CRL24722.1"/>
    </source>
</evidence>
<accession>A0A0G4PEG9</accession>
<reference evidence="2 3" key="1">
    <citation type="journal article" date="2014" name="Nat. Commun.">
        <title>Multiple recent horizontal transfers of a large genomic region in cheese making fungi.</title>
        <authorList>
            <person name="Cheeseman K."/>
            <person name="Ropars J."/>
            <person name="Renault P."/>
            <person name="Dupont J."/>
            <person name="Gouzy J."/>
            <person name="Branca A."/>
            <person name="Abraham A.L."/>
            <person name="Ceppi M."/>
            <person name="Conseiller E."/>
            <person name="Debuchy R."/>
            <person name="Malagnac F."/>
            <person name="Goarin A."/>
            <person name="Silar P."/>
            <person name="Lacoste S."/>
            <person name="Sallet E."/>
            <person name="Bensimon A."/>
            <person name="Giraud T."/>
            <person name="Brygoo Y."/>
        </authorList>
    </citation>
    <scope>NUCLEOTIDE SEQUENCE [LARGE SCALE GENOMIC DNA]</scope>
    <source>
        <strain evidence="3">FM 013</strain>
    </source>
</reference>
<dbReference type="InterPro" id="IPR051532">
    <property type="entry name" value="Ester_Hydrolysis_Enzymes"/>
</dbReference>
<protein>
    <submittedName>
        <fullName evidence="2">Lipase, GDSL</fullName>
    </submittedName>
</protein>
<dbReference type="Pfam" id="PF00657">
    <property type="entry name" value="Lipase_GDSL"/>
    <property type="match status" value="1"/>
</dbReference>
<name>A0A0G4PEG9_PENC3</name>
<dbReference type="Gene3D" id="3.40.50.1110">
    <property type="entry name" value="SGNH hydrolase"/>
    <property type="match status" value="1"/>
</dbReference>
<keyword evidence="1" id="KW-0472">Membrane</keyword>
<feature type="transmembrane region" description="Helical" evidence="1">
    <location>
        <begin position="46"/>
        <end position="67"/>
    </location>
</feature>
<gene>
    <name evidence="2" type="ORF">PCAMFM013_S012g000332</name>
</gene>
<proteinExistence type="predicted"/>
<dbReference type="PANTHER" id="PTHR30383:SF31">
    <property type="entry name" value="SGNH HYDROLASE-TYPE ESTERASE DOMAIN-CONTAINING PROTEIN-RELATED"/>
    <property type="match status" value="1"/>
</dbReference>
<dbReference type="PANTHER" id="PTHR30383">
    <property type="entry name" value="THIOESTERASE 1/PROTEASE 1/LYSOPHOSPHOLIPASE L1"/>
    <property type="match status" value="1"/>
</dbReference>
<dbReference type="CDD" id="cd01833">
    <property type="entry name" value="XynB_like"/>
    <property type="match status" value="1"/>
</dbReference>
<keyword evidence="3" id="KW-1185">Reference proteome</keyword>
<dbReference type="InterPro" id="IPR036514">
    <property type="entry name" value="SGNH_hydro_sf"/>
</dbReference>
<dbReference type="SUPFAM" id="SSF52266">
    <property type="entry name" value="SGNH hydrolase"/>
    <property type="match status" value="1"/>
</dbReference>
<sequence length="336" mass="37033">MQNRPEPKAALLAGHRHRLLPNKTLAAGSAPRHSAEARGQTMPQHISATSILLLVVCMISVQIFCPLDKMRRQIKFSHWQRMFDQSHNSCLRCPGTNHYLSTLKPSGSASSFSEDDHSSTSAAEGALRLMPLGGSITRGVGSSDGAGYRESLLQMLRLYGINARMVGSRKDGPMPNNSHEGWRGFKIDQIEGKARKSVESLSPNVFLVNAGSNDCLQTFDIPEAGNRMGGMLDYLWLASPQSTIILSTLLPNTDKEVNSTVMCVNDQFRALAQQKATERKKIVLVEMDTPNGPDVQSFVDGIHPDDKGYYKMAILWLRGIEEALQKGFIDGSKYML</sequence>
<dbReference type="GO" id="GO:0004622">
    <property type="term" value="F:phosphatidylcholine lysophospholipase activity"/>
    <property type="evidence" value="ECO:0007669"/>
    <property type="project" value="TreeGrafter"/>
</dbReference>
<evidence type="ECO:0000256" key="1">
    <source>
        <dbReference type="SAM" id="Phobius"/>
    </source>
</evidence>